<gene>
    <name evidence="1" type="ORF">L2E82_40023</name>
</gene>
<protein>
    <submittedName>
        <fullName evidence="1">Uncharacterized protein</fullName>
    </submittedName>
</protein>
<comment type="caution">
    <text evidence="1">The sequence shown here is derived from an EMBL/GenBank/DDBJ whole genome shotgun (WGS) entry which is preliminary data.</text>
</comment>
<dbReference type="Proteomes" id="UP001055811">
    <property type="component" value="Linkage Group LG07"/>
</dbReference>
<evidence type="ECO:0000313" key="1">
    <source>
        <dbReference type="EMBL" id="KAI3710246.1"/>
    </source>
</evidence>
<sequence length="137" mass="15117">MPSIPFAPLHVFDCPSFFQSLPLLLQSPSAAPPRNPKLIQRDHHNSRQLSHRTSHCSNSSMSVICIPCEAVYEKERLGVTDNEELRLVLVCAPSNVAVDQLAEKISATGLKVVRLCANSREAVSSPVEHLRITKSSY</sequence>
<dbReference type="EMBL" id="CM042015">
    <property type="protein sequence ID" value="KAI3710246.1"/>
    <property type="molecule type" value="Genomic_DNA"/>
</dbReference>
<evidence type="ECO:0000313" key="2">
    <source>
        <dbReference type="Proteomes" id="UP001055811"/>
    </source>
</evidence>
<keyword evidence="2" id="KW-1185">Reference proteome</keyword>
<proteinExistence type="predicted"/>
<reference evidence="1 2" key="2">
    <citation type="journal article" date="2022" name="Mol. Ecol. Resour.">
        <title>The genomes of chicory, endive, great burdock and yacon provide insights into Asteraceae paleo-polyploidization history and plant inulin production.</title>
        <authorList>
            <person name="Fan W."/>
            <person name="Wang S."/>
            <person name="Wang H."/>
            <person name="Wang A."/>
            <person name="Jiang F."/>
            <person name="Liu H."/>
            <person name="Zhao H."/>
            <person name="Xu D."/>
            <person name="Zhang Y."/>
        </authorList>
    </citation>
    <scope>NUCLEOTIDE SEQUENCE [LARGE SCALE GENOMIC DNA]</scope>
    <source>
        <strain evidence="2">cv. Punajuju</strain>
        <tissue evidence="1">Leaves</tissue>
    </source>
</reference>
<reference evidence="2" key="1">
    <citation type="journal article" date="2022" name="Mol. Ecol. Resour.">
        <title>The genomes of chicory, endive, great burdock and yacon provide insights into Asteraceae palaeo-polyploidization history and plant inulin production.</title>
        <authorList>
            <person name="Fan W."/>
            <person name="Wang S."/>
            <person name="Wang H."/>
            <person name="Wang A."/>
            <person name="Jiang F."/>
            <person name="Liu H."/>
            <person name="Zhao H."/>
            <person name="Xu D."/>
            <person name="Zhang Y."/>
        </authorList>
    </citation>
    <scope>NUCLEOTIDE SEQUENCE [LARGE SCALE GENOMIC DNA]</scope>
    <source>
        <strain evidence="2">cv. Punajuju</strain>
    </source>
</reference>
<name>A0ACB9AL78_CICIN</name>
<accession>A0ACB9AL78</accession>
<organism evidence="1 2">
    <name type="scientific">Cichorium intybus</name>
    <name type="common">Chicory</name>
    <dbReference type="NCBI Taxonomy" id="13427"/>
    <lineage>
        <taxon>Eukaryota</taxon>
        <taxon>Viridiplantae</taxon>
        <taxon>Streptophyta</taxon>
        <taxon>Embryophyta</taxon>
        <taxon>Tracheophyta</taxon>
        <taxon>Spermatophyta</taxon>
        <taxon>Magnoliopsida</taxon>
        <taxon>eudicotyledons</taxon>
        <taxon>Gunneridae</taxon>
        <taxon>Pentapetalae</taxon>
        <taxon>asterids</taxon>
        <taxon>campanulids</taxon>
        <taxon>Asterales</taxon>
        <taxon>Asteraceae</taxon>
        <taxon>Cichorioideae</taxon>
        <taxon>Cichorieae</taxon>
        <taxon>Cichoriinae</taxon>
        <taxon>Cichorium</taxon>
    </lineage>
</organism>